<feature type="region of interest" description="Disordered" evidence="6">
    <location>
        <begin position="259"/>
        <end position="290"/>
    </location>
</feature>
<evidence type="ECO:0000313" key="9">
    <source>
        <dbReference type="Proteomes" id="UP000248349"/>
    </source>
</evidence>
<evidence type="ECO:0000256" key="4">
    <source>
        <dbReference type="ARBA" id="ARBA00023242"/>
    </source>
</evidence>
<dbReference type="RefSeq" id="XP_025430954.1">
    <property type="nucleotide sequence ID" value="XM_025578557.1"/>
</dbReference>
<keyword evidence="1 5" id="KW-0805">Transcription regulation</keyword>
<evidence type="ECO:0000259" key="7">
    <source>
        <dbReference type="PROSITE" id="PS51325"/>
    </source>
</evidence>
<dbReference type="EMBL" id="KZ821234">
    <property type="protein sequence ID" value="PYH44972.1"/>
    <property type="molecule type" value="Genomic_DNA"/>
</dbReference>
<feature type="compositionally biased region" description="Polar residues" evidence="6">
    <location>
        <begin position="259"/>
        <end position="288"/>
    </location>
</feature>
<dbReference type="Pfam" id="PF04769">
    <property type="entry name" value="MATalpha_HMGbox"/>
    <property type="match status" value="1"/>
</dbReference>
<feature type="domain" description="Alpha box" evidence="7">
    <location>
        <begin position="84"/>
        <end position="139"/>
    </location>
</feature>
<protein>
    <submittedName>
        <fullName evidence="8">Mating-type protein MAT alpha 1</fullName>
    </submittedName>
</protein>
<evidence type="ECO:0000256" key="3">
    <source>
        <dbReference type="ARBA" id="ARBA00023163"/>
    </source>
</evidence>
<dbReference type="OrthoDB" id="5398665at2759"/>
<comment type="subcellular location">
    <subcellularLocation>
        <location evidence="5">Nucleus</location>
    </subcellularLocation>
</comment>
<evidence type="ECO:0000256" key="5">
    <source>
        <dbReference type="RuleBase" id="RU003516"/>
    </source>
</evidence>
<reference evidence="8 9" key="1">
    <citation type="submission" date="2016-12" db="EMBL/GenBank/DDBJ databases">
        <title>The genomes of Aspergillus section Nigri reveals drivers in fungal speciation.</title>
        <authorList>
            <consortium name="DOE Joint Genome Institute"/>
            <person name="Vesth T.C."/>
            <person name="Nybo J."/>
            <person name="Theobald S."/>
            <person name="Brandl J."/>
            <person name="Frisvad J.C."/>
            <person name="Nielsen K.F."/>
            <person name="Lyhne E.K."/>
            <person name="Kogle M.E."/>
            <person name="Kuo A."/>
            <person name="Riley R."/>
            <person name="Clum A."/>
            <person name="Nolan M."/>
            <person name="Lipzen A."/>
            <person name="Salamov A."/>
            <person name="Henrissat B."/>
            <person name="Wiebenga A."/>
            <person name="De Vries R.P."/>
            <person name="Grigoriev I.V."/>
            <person name="Mortensen U.H."/>
            <person name="Andersen M.R."/>
            <person name="Baker S.E."/>
        </authorList>
    </citation>
    <scope>NUCLEOTIDE SEQUENCE [LARGE SCALE GENOMIC DNA]</scope>
    <source>
        <strain evidence="8 9">JOP 1030-1</strain>
    </source>
</reference>
<evidence type="ECO:0000313" key="8">
    <source>
        <dbReference type="EMBL" id="PYH44972.1"/>
    </source>
</evidence>
<dbReference type="GO" id="GO:0008301">
    <property type="term" value="F:DNA binding, bending"/>
    <property type="evidence" value="ECO:0007669"/>
    <property type="project" value="InterPro"/>
</dbReference>
<keyword evidence="4 5" id="KW-0539">Nucleus</keyword>
<keyword evidence="2 5" id="KW-0238">DNA-binding</keyword>
<name>A0A319ADN4_9EURO</name>
<dbReference type="STRING" id="1450539.A0A319ADN4"/>
<accession>A0A319ADN4</accession>
<dbReference type="GO" id="GO:0005634">
    <property type="term" value="C:nucleus"/>
    <property type="evidence" value="ECO:0007669"/>
    <property type="project" value="UniProtKB-SubCell"/>
</dbReference>
<keyword evidence="9" id="KW-1185">Reference proteome</keyword>
<evidence type="ECO:0000256" key="1">
    <source>
        <dbReference type="ARBA" id="ARBA00023015"/>
    </source>
</evidence>
<dbReference type="GO" id="GO:0045895">
    <property type="term" value="P:positive regulation of mating-type specific transcription, DNA-templated"/>
    <property type="evidence" value="ECO:0007669"/>
    <property type="project" value="InterPro"/>
</dbReference>
<dbReference type="PROSITE" id="PS51325">
    <property type="entry name" value="ALPHA_BOX"/>
    <property type="match status" value="1"/>
</dbReference>
<dbReference type="Proteomes" id="UP000248349">
    <property type="component" value="Unassembled WGS sequence"/>
</dbReference>
<gene>
    <name evidence="8" type="ORF">BP01DRAFT_399639</name>
</gene>
<sequence>MDDSNSPLHRAFSSFLTNMPAQQLSELLQHVQGNKTDGNTRVSHDHEAAGESSQAVLDNANASVDHRGRATQASASRAKRTPDAKRRPLNSFIAFRSFYSTMFPEITQKAKSGILRFLWQNDPFKAKWTIIAKAYSIVRDTHEHEHSVTLETFLNLNSGMIGILQPEQYLDVMGWQLVVDEQHQYTMTKVKLPSTTEEQLVTNYSVDDIVRNCYDTGYVSGGNRNDGAANSRNPAVMAFAAQPNLVVHDDSSIRINDSHTIITGDSDGSTSTKATSPDNSTELSSPASSDIVPTFEKGQYEHVGAVPILDLMQVPQSQTNCNEYQPDEALLSLWNEDGAILQYGAAFPPVIPNFDPLVYDESYETFDFDRFIML</sequence>
<feature type="region of interest" description="Disordered" evidence="6">
    <location>
        <begin position="34"/>
        <end position="56"/>
    </location>
</feature>
<keyword evidence="3 5" id="KW-0804">Transcription</keyword>
<organism evidence="8 9">
    <name type="scientific">Aspergillus saccharolyticus JOP 1030-1</name>
    <dbReference type="NCBI Taxonomy" id="1450539"/>
    <lineage>
        <taxon>Eukaryota</taxon>
        <taxon>Fungi</taxon>
        <taxon>Dikarya</taxon>
        <taxon>Ascomycota</taxon>
        <taxon>Pezizomycotina</taxon>
        <taxon>Eurotiomycetes</taxon>
        <taxon>Eurotiomycetidae</taxon>
        <taxon>Eurotiales</taxon>
        <taxon>Aspergillaceae</taxon>
        <taxon>Aspergillus</taxon>
        <taxon>Aspergillus subgen. Circumdati</taxon>
    </lineage>
</organism>
<comment type="similarity">
    <text evidence="5">Belongs to the MATALPHA1 family.</text>
</comment>
<dbReference type="GeneID" id="37079786"/>
<evidence type="ECO:0000256" key="2">
    <source>
        <dbReference type="ARBA" id="ARBA00023125"/>
    </source>
</evidence>
<proteinExistence type="inferred from homology"/>
<feature type="region of interest" description="Disordered" evidence="6">
    <location>
        <begin position="65"/>
        <end position="84"/>
    </location>
</feature>
<dbReference type="AlphaFoldDB" id="A0A319ADN4"/>
<evidence type="ECO:0000256" key="6">
    <source>
        <dbReference type="SAM" id="MobiDB-lite"/>
    </source>
</evidence>
<dbReference type="InterPro" id="IPR006856">
    <property type="entry name" value="MATalpha_HMGbox"/>
</dbReference>